<proteinExistence type="inferred from homology"/>
<protein>
    <recommendedName>
        <fullName evidence="7">Probable cytosol aminopeptidase</fullName>
    </recommendedName>
    <alternativeName>
        <fullName evidence="8">Leucine aminopeptidase</fullName>
    </alternativeName>
    <alternativeName>
        <fullName evidence="5">Leucyl aminopeptidase</fullName>
    </alternativeName>
</protein>
<feature type="domain" description="Cytosol aminopeptidase" evidence="9">
    <location>
        <begin position="291"/>
        <end position="298"/>
    </location>
</feature>
<dbReference type="SUPFAM" id="SSF52949">
    <property type="entry name" value="Macro domain-like"/>
    <property type="match status" value="1"/>
</dbReference>
<dbReference type="CDD" id="cd00433">
    <property type="entry name" value="Peptidase_M17"/>
    <property type="match status" value="1"/>
</dbReference>
<evidence type="ECO:0000256" key="7">
    <source>
        <dbReference type="ARBA" id="ARBA00050021"/>
    </source>
</evidence>
<dbReference type="PANTHER" id="PTHR11963:SF20">
    <property type="entry name" value="PEPTIDASE B"/>
    <property type="match status" value="1"/>
</dbReference>
<comment type="caution">
    <text evidence="10">The sequence shown here is derived from an EMBL/GenBank/DDBJ whole genome shotgun (WGS) entry which is preliminary data.</text>
</comment>
<dbReference type="Pfam" id="PF00883">
    <property type="entry name" value="Peptidase_M17"/>
    <property type="match status" value="1"/>
</dbReference>
<dbReference type="SUPFAM" id="SSF53187">
    <property type="entry name" value="Zn-dependent exopeptidases"/>
    <property type="match status" value="1"/>
</dbReference>
<evidence type="ECO:0000256" key="8">
    <source>
        <dbReference type="ARBA" id="ARBA00050061"/>
    </source>
</evidence>
<evidence type="ECO:0000256" key="1">
    <source>
        <dbReference type="ARBA" id="ARBA00009528"/>
    </source>
</evidence>
<sequence>MLALERVKGTAGEVVRVPWTPGTGHPAVDRVVLVGTGDGSPAAVRSGAAALARAHRGLDRLVTTLGAEGGEHARAAAEGFVLATYTPPRSGVGEGPRPPLRRVEVVGRRASLTADLARGVTVAEATVLARDLANTPSSTKGPAWVAGRARRAAAEVGLACRVLDSKALAAEGFGGILAVGAAAARSPRLVELGHVPPGATDRTPHVVLVGKGITFDSGGLSLKPRDAMIPIKTDMTGAAVVLAVLRAAARLGVRVRVTGLLPLAENAIGASSYRPGDVVTQYGGSTVEIANTDAEGRIVLADALAYADAVLDPDVVVDVATLTGAATQGLGRGHGALFSGDDRLATALLDAGRLSGEQAWRMPLVEDYRWALDSQVADVGHVAPAKTVGAGAVVAALFLREFVGGRRWAHLDIAGPARSERDAGVITRGGTGFGARLLLRWLETLR</sequence>
<dbReference type="InterPro" id="IPR000819">
    <property type="entry name" value="Peptidase_M17_C"/>
</dbReference>
<dbReference type="InterPro" id="IPR011356">
    <property type="entry name" value="Leucine_aapep/pepB"/>
</dbReference>
<keyword evidence="2" id="KW-0031">Aminopeptidase</keyword>
<gene>
    <name evidence="10" type="ORF">GCM10025868_12670</name>
</gene>
<evidence type="ECO:0000256" key="6">
    <source>
        <dbReference type="ARBA" id="ARBA00049972"/>
    </source>
</evidence>
<keyword evidence="11" id="KW-1185">Reference proteome</keyword>
<dbReference type="PROSITE" id="PS00631">
    <property type="entry name" value="CYTOSOL_AP"/>
    <property type="match status" value="1"/>
</dbReference>
<dbReference type="PRINTS" id="PR00481">
    <property type="entry name" value="LAMNOPPTDASE"/>
</dbReference>
<organism evidence="10 11">
    <name type="scientific">Angustibacter aerolatus</name>
    <dbReference type="NCBI Taxonomy" id="1162965"/>
    <lineage>
        <taxon>Bacteria</taxon>
        <taxon>Bacillati</taxon>
        <taxon>Actinomycetota</taxon>
        <taxon>Actinomycetes</taxon>
        <taxon>Kineosporiales</taxon>
        <taxon>Kineosporiaceae</taxon>
    </lineage>
</organism>
<name>A0ABQ6JE01_9ACTN</name>
<accession>A0ABQ6JE01</accession>
<evidence type="ECO:0000256" key="5">
    <source>
        <dbReference type="ARBA" id="ARBA00033172"/>
    </source>
</evidence>
<evidence type="ECO:0000313" key="10">
    <source>
        <dbReference type="EMBL" id="GMA86017.1"/>
    </source>
</evidence>
<dbReference type="EMBL" id="BSUZ01000001">
    <property type="protein sequence ID" value="GMA86017.1"/>
    <property type="molecule type" value="Genomic_DNA"/>
</dbReference>
<keyword evidence="4" id="KW-0378">Hydrolase</keyword>
<evidence type="ECO:0000259" key="9">
    <source>
        <dbReference type="PROSITE" id="PS00631"/>
    </source>
</evidence>
<comment type="function">
    <text evidence="6">Presumably involved in the processing and regular turnover of intracellular proteins. Catalyzes the removal of unsubstituted N-terminal amino acids from various peptides.</text>
</comment>
<dbReference type="PANTHER" id="PTHR11963">
    <property type="entry name" value="LEUCINE AMINOPEPTIDASE-RELATED"/>
    <property type="match status" value="1"/>
</dbReference>
<evidence type="ECO:0000256" key="4">
    <source>
        <dbReference type="ARBA" id="ARBA00022801"/>
    </source>
</evidence>
<keyword evidence="3" id="KW-0645">Protease</keyword>
<comment type="similarity">
    <text evidence="1">Belongs to the peptidase M17 family.</text>
</comment>
<dbReference type="Pfam" id="PF02789">
    <property type="entry name" value="Peptidase_M17_N"/>
    <property type="match status" value="1"/>
</dbReference>
<dbReference type="InterPro" id="IPR008283">
    <property type="entry name" value="Peptidase_M17_N"/>
</dbReference>
<evidence type="ECO:0000256" key="2">
    <source>
        <dbReference type="ARBA" id="ARBA00022438"/>
    </source>
</evidence>
<evidence type="ECO:0000256" key="3">
    <source>
        <dbReference type="ARBA" id="ARBA00022670"/>
    </source>
</evidence>
<dbReference type="Proteomes" id="UP001157017">
    <property type="component" value="Unassembled WGS sequence"/>
</dbReference>
<dbReference type="Gene3D" id="3.40.220.10">
    <property type="entry name" value="Leucine Aminopeptidase, subunit E, domain 1"/>
    <property type="match status" value="1"/>
</dbReference>
<evidence type="ECO:0000313" key="11">
    <source>
        <dbReference type="Proteomes" id="UP001157017"/>
    </source>
</evidence>
<reference evidence="11" key="1">
    <citation type="journal article" date="2019" name="Int. J. Syst. Evol. Microbiol.">
        <title>The Global Catalogue of Microorganisms (GCM) 10K type strain sequencing project: providing services to taxonomists for standard genome sequencing and annotation.</title>
        <authorList>
            <consortium name="The Broad Institute Genomics Platform"/>
            <consortium name="The Broad Institute Genome Sequencing Center for Infectious Disease"/>
            <person name="Wu L."/>
            <person name="Ma J."/>
        </authorList>
    </citation>
    <scope>NUCLEOTIDE SEQUENCE [LARGE SCALE GENOMIC DNA]</scope>
    <source>
        <strain evidence="11">NBRC 108730</strain>
    </source>
</reference>
<dbReference type="Gene3D" id="3.40.630.10">
    <property type="entry name" value="Zn peptidases"/>
    <property type="match status" value="1"/>
</dbReference>
<dbReference type="InterPro" id="IPR043472">
    <property type="entry name" value="Macro_dom-like"/>
</dbReference>